<protein>
    <submittedName>
        <fullName evidence="1">Uncharacterized protein</fullName>
    </submittedName>
</protein>
<accession>A0A0A9EF61</accession>
<dbReference type="AlphaFoldDB" id="A0A0A9EF61"/>
<name>A0A0A9EF61_ARUDO</name>
<organism evidence="1">
    <name type="scientific">Arundo donax</name>
    <name type="common">Giant reed</name>
    <name type="synonym">Donax arundinaceus</name>
    <dbReference type="NCBI Taxonomy" id="35708"/>
    <lineage>
        <taxon>Eukaryota</taxon>
        <taxon>Viridiplantae</taxon>
        <taxon>Streptophyta</taxon>
        <taxon>Embryophyta</taxon>
        <taxon>Tracheophyta</taxon>
        <taxon>Spermatophyta</taxon>
        <taxon>Magnoliopsida</taxon>
        <taxon>Liliopsida</taxon>
        <taxon>Poales</taxon>
        <taxon>Poaceae</taxon>
        <taxon>PACMAD clade</taxon>
        <taxon>Arundinoideae</taxon>
        <taxon>Arundineae</taxon>
        <taxon>Arundo</taxon>
    </lineage>
</organism>
<proteinExistence type="predicted"/>
<reference evidence="1" key="1">
    <citation type="submission" date="2014-09" db="EMBL/GenBank/DDBJ databases">
        <authorList>
            <person name="Magalhaes I.L.F."/>
            <person name="Oliveira U."/>
            <person name="Santos F.R."/>
            <person name="Vidigal T.H.D.A."/>
            <person name="Brescovit A.D."/>
            <person name="Santos A.J."/>
        </authorList>
    </citation>
    <scope>NUCLEOTIDE SEQUENCE</scope>
    <source>
        <tissue evidence="1">Shoot tissue taken approximately 20 cm above the soil surface</tissue>
    </source>
</reference>
<reference evidence="1" key="2">
    <citation type="journal article" date="2015" name="Data Brief">
        <title>Shoot transcriptome of the giant reed, Arundo donax.</title>
        <authorList>
            <person name="Barrero R.A."/>
            <person name="Guerrero F.D."/>
            <person name="Moolhuijzen P."/>
            <person name="Goolsby J.A."/>
            <person name="Tidwell J."/>
            <person name="Bellgard S.E."/>
            <person name="Bellgard M.I."/>
        </authorList>
    </citation>
    <scope>NUCLEOTIDE SEQUENCE</scope>
    <source>
        <tissue evidence="1">Shoot tissue taken approximately 20 cm above the soil surface</tissue>
    </source>
</reference>
<dbReference type="EMBL" id="GBRH01200282">
    <property type="protein sequence ID" value="JAD97613.1"/>
    <property type="molecule type" value="Transcribed_RNA"/>
</dbReference>
<sequence length="52" mass="5434">MAAKVAFFASSIRSLRSSSSASVEAPTFITATPPDSFAILSANFSESYVESV</sequence>
<evidence type="ECO:0000313" key="1">
    <source>
        <dbReference type="EMBL" id="JAD97613.1"/>
    </source>
</evidence>